<dbReference type="Proteomes" id="UP000001962">
    <property type="component" value="Chromosome"/>
</dbReference>
<evidence type="ECO:0000313" key="4">
    <source>
        <dbReference type="EMBL" id="ABI56195.1"/>
    </source>
</evidence>
<feature type="transmembrane region" description="Helical" evidence="2">
    <location>
        <begin position="58"/>
        <end position="79"/>
    </location>
</feature>
<accession>Q0AAE2</accession>
<evidence type="ECO:0000259" key="3">
    <source>
        <dbReference type="Pfam" id="PF20455"/>
    </source>
</evidence>
<evidence type="ECO:0000256" key="1">
    <source>
        <dbReference type="SAM" id="MobiDB-lite"/>
    </source>
</evidence>
<dbReference type="EMBL" id="CP000453">
    <property type="protein sequence ID" value="ABI56195.1"/>
    <property type="molecule type" value="Genomic_DNA"/>
</dbReference>
<keyword evidence="2" id="KW-0472">Membrane</keyword>
<dbReference type="HOGENOM" id="CLU_965999_0_0_6"/>
<proteinExistence type="predicted"/>
<keyword evidence="5" id="KW-1185">Reference proteome</keyword>
<feature type="region of interest" description="Disordered" evidence="1">
    <location>
        <begin position="310"/>
        <end position="338"/>
    </location>
</feature>
<protein>
    <recommendedName>
        <fullName evidence="3">DUF6708 domain-containing protein</fullName>
    </recommendedName>
</protein>
<dbReference type="KEGG" id="aeh:Mlg_0841"/>
<evidence type="ECO:0000313" key="5">
    <source>
        <dbReference type="Proteomes" id="UP000001962"/>
    </source>
</evidence>
<evidence type="ECO:0000256" key="2">
    <source>
        <dbReference type="SAM" id="Phobius"/>
    </source>
</evidence>
<name>Q0AAE2_ALKEH</name>
<sequence length="338" mass="39538">MQHLRRFFADLSRNIGLADEVITLRPDRRAAAQPMQAGDVQDQTEHYLDLSTGSSRGLWTGMWGLISLLMFLLMLPILFQDWEGVVFVFKFIGAMAGVTLFFFLLEVFWPAALPLRFNRRTREVYFQDGKKLYHTPWDEAVAWLQETRQVTHHAGVNRLTPLQILLQRFQQPDEVIAVNLNLPMGHTAQTQAMLWEYLRCYMENGPWFDEQGRNTPESTRQAVRKRFAQRNRTGKIDIELHREFVNMGVMTRDEKWFTNAFQAVMLPALVLRDFVWQLAQRRAARSQWHPLVRERCRADGPTSRLYDIERDQGLHPDASQTLHPHTQRRSSPHEPSKA</sequence>
<feature type="transmembrane region" description="Helical" evidence="2">
    <location>
        <begin position="91"/>
        <end position="112"/>
    </location>
</feature>
<keyword evidence="2" id="KW-1133">Transmembrane helix</keyword>
<dbReference type="InterPro" id="IPR046554">
    <property type="entry name" value="DUF6708"/>
</dbReference>
<dbReference type="RefSeq" id="WP_011628590.1">
    <property type="nucleotide sequence ID" value="NC_008340.1"/>
</dbReference>
<dbReference type="eggNOG" id="ENOG5033PTB">
    <property type="taxonomic scope" value="Bacteria"/>
</dbReference>
<gene>
    <name evidence="4" type="ordered locus">Mlg_0841</name>
</gene>
<dbReference type="OrthoDB" id="6050524at2"/>
<feature type="domain" description="DUF6708" evidence="3">
    <location>
        <begin position="95"/>
        <end position="296"/>
    </location>
</feature>
<keyword evidence="2" id="KW-0812">Transmembrane</keyword>
<organism evidence="4 5">
    <name type="scientific">Alkalilimnicola ehrlichii (strain ATCC BAA-1101 / DSM 17681 / MLHE-1)</name>
    <dbReference type="NCBI Taxonomy" id="187272"/>
    <lineage>
        <taxon>Bacteria</taxon>
        <taxon>Pseudomonadati</taxon>
        <taxon>Pseudomonadota</taxon>
        <taxon>Gammaproteobacteria</taxon>
        <taxon>Chromatiales</taxon>
        <taxon>Ectothiorhodospiraceae</taxon>
        <taxon>Alkalilimnicola</taxon>
    </lineage>
</organism>
<dbReference type="AlphaFoldDB" id="Q0AAE2"/>
<reference evidence="5" key="1">
    <citation type="submission" date="2006-08" db="EMBL/GenBank/DDBJ databases">
        <title>Complete sequence of Alkalilimnicola ehrilichei MLHE-1.</title>
        <authorList>
            <person name="Copeland A."/>
            <person name="Lucas S."/>
            <person name="Lapidus A."/>
            <person name="Barry K."/>
            <person name="Detter J.C."/>
            <person name="Glavina del Rio T."/>
            <person name="Hammon N."/>
            <person name="Israni S."/>
            <person name="Dalin E."/>
            <person name="Tice H."/>
            <person name="Pitluck S."/>
            <person name="Sims D."/>
            <person name="Brettin T."/>
            <person name="Bruce D."/>
            <person name="Han C."/>
            <person name="Tapia R."/>
            <person name="Gilna P."/>
            <person name="Schmutz J."/>
            <person name="Larimer F."/>
            <person name="Land M."/>
            <person name="Hauser L."/>
            <person name="Kyrpides N."/>
            <person name="Mikhailova N."/>
            <person name="Oremland R.S."/>
            <person name="Hoeft S.E."/>
            <person name="Switzer-Blum J."/>
            <person name="Kulp T."/>
            <person name="King G."/>
            <person name="Tabita R."/>
            <person name="Witte B."/>
            <person name="Santini J.M."/>
            <person name="Basu P."/>
            <person name="Hollibaugh J.T."/>
            <person name="Xie G."/>
            <person name="Stolz J.F."/>
            <person name="Richardson P."/>
        </authorList>
    </citation>
    <scope>NUCLEOTIDE SEQUENCE [LARGE SCALE GENOMIC DNA]</scope>
    <source>
        <strain evidence="5">ATCC BAA-1101 / DSM 17681 / MLHE-1</strain>
    </source>
</reference>
<dbReference type="Pfam" id="PF20455">
    <property type="entry name" value="DUF6708"/>
    <property type="match status" value="1"/>
</dbReference>